<dbReference type="InterPro" id="IPR014284">
    <property type="entry name" value="RNA_pol_sigma-70_dom"/>
</dbReference>
<dbReference type="AlphaFoldDB" id="A0A5N7MMN7"/>
<dbReference type="InterPro" id="IPR036388">
    <property type="entry name" value="WH-like_DNA-bd_sf"/>
</dbReference>
<dbReference type="Pfam" id="PF04542">
    <property type="entry name" value="Sigma70_r2"/>
    <property type="match status" value="1"/>
</dbReference>
<evidence type="ECO:0000259" key="5">
    <source>
        <dbReference type="Pfam" id="PF04542"/>
    </source>
</evidence>
<dbReference type="SUPFAM" id="SSF88659">
    <property type="entry name" value="Sigma3 and sigma4 domains of RNA polymerase sigma factors"/>
    <property type="match status" value="1"/>
</dbReference>
<gene>
    <name evidence="7" type="ORF">FS320_21620</name>
</gene>
<keyword evidence="3" id="KW-0731">Sigma factor</keyword>
<evidence type="ECO:0000313" key="7">
    <source>
        <dbReference type="EMBL" id="MPR27699.1"/>
    </source>
</evidence>
<dbReference type="PANTHER" id="PTHR43133">
    <property type="entry name" value="RNA POLYMERASE ECF-TYPE SIGMA FACTO"/>
    <property type="match status" value="1"/>
</dbReference>
<dbReference type="Pfam" id="PF08281">
    <property type="entry name" value="Sigma70_r4_2"/>
    <property type="match status" value="1"/>
</dbReference>
<sequence>MQSGTAVTPSLDNLDDMALVERAKRQDGAALRLIMERHNRQLYRIVRSVLGDDAEAEDAVQEAYLRAFTHLDSFRGEARLATWLTRIALNEALGRLRNRRPSVELKKIDTIDDQGEARVIFLPTARQEGDPEAAAARAEIRRLIERAIDQLPDSFRIVFVLRDIEEMSIEATACQLGLRPETVKTRLHRARRLLRQSLDKTLSTALTDAFPFAGARCARITQVVLERLVEPTPCSVS</sequence>
<comment type="similarity">
    <text evidence="1">Belongs to the sigma-70 factor family. ECF subfamily.</text>
</comment>
<reference evidence="7 8" key="1">
    <citation type="journal article" date="2019" name="Syst. Appl. Microbiol.">
        <title>Microvirga tunisiensis sp. nov., a root nodule symbiotic bacterium isolated from Lupinus micranthus and L. luteus grown in Northern Tunisia.</title>
        <authorList>
            <person name="Msaddak A."/>
            <person name="Rejili M."/>
            <person name="Duran D."/>
            <person name="Mars M."/>
            <person name="Palacios J.M."/>
            <person name="Ruiz-Argueso T."/>
            <person name="Rey L."/>
            <person name="Imperial J."/>
        </authorList>
    </citation>
    <scope>NUCLEOTIDE SEQUENCE [LARGE SCALE GENOMIC DNA]</scope>
    <source>
        <strain evidence="7 8">Lmie10</strain>
    </source>
</reference>
<accession>A0A5N7MMN7</accession>
<organism evidence="7 8">
    <name type="scientific">Microvirga tunisiensis</name>
    <dbReference type="NCBI Taxonomy" id="2108360"/>
    <lineage>
        <taxon>Bacteria</taxon>
        <taxon>Pseudomonadati</taxon>
        <taxon>Pseudomonadota</taxon>
        <taxon>Alphaproteobacteria</taxon>
        <taxon>Hyphomicrobiales</taxon>
        <taxon>Methylobacteriaceae</taxon>
        <taxon>Microvirga</taxon>
    </lineage>
</organism>
<dbReference type="EMBL" id="VOSK01000102">
    <property type="protein sequence ID" value="MPR27699.1"/>
    <property type="molecule type" value="Genomic_DNA"/>
</dbReference>
<keyword evidence="4" id="KW-0804">Transcription</keyword>
<evidence type="ECO:0000256" key="1">
    <source>
        <dbReference type="ARBA" id="ARBA00010641"/>
    </source>
</evidence>
<dbReference type="GO" id="GO:0003677">
    <property type="term" value="F:DNA binding"/>
    <property type="evidence" value="ECO:0007669"/>
    <property type="project" value="InterPro"/>
</dbReference>
<dbReference type="InterPro" id="IPR039425">
    <property type="entry name" value="RNA_pol_sigma-70-like"/>
</dbReference>
<evidence type="ECO:0000256" key="4">
    <source>
        <dbReference type="ARBA" id="ARBA00023163"/>
    </source>
</evidence>
<comment type="caution">
    <text evidence="7">The sequence shown here is derived from an EMBL/GenBank/DDBJ whole genome shotgun (WGS) entry which is preliminary data.</text>
</comment>
<dbReference type="OrthoDB" id="9780326at2"/>
<dbReference type="PANTHER" id="PTHR43133:SF51">
    <property type="entry name" value="RNA POLYMERASE SIGMA FACTOR"/>
    <property type="match status" value="1"/>
</dbReference>
<dbReference type="SUPFAM" id="SSF88946">
    <property type="entry name" value="Sigma2 domain of RNA polymerase sigma factors"/>
    <property type="match status" value="1"/>
</dbReference>
<protein>
    <submittedName>
        <fullName evidence="7">RNA polymerase sigma factor</fullName>
    </submittedName>
</protein>
<dbReference type="NCBIfam" id="TIGR02937">
    <property type="entry name" value="sigma70-ECF"/>
    <property type="match status" value="1"/>
</dbReference>
<evidence type="ECO:0000256" key="2">
    <source>
        <dbReference type="ARBA" id="ARBA00023015"/>
    </source>
</evidence>
<evidence type="ECO:0000256" key="3">
    <source>
        <dbReference type="ARBA" id="ARBA00023082"/>
    </source>
</evidence>
<keyword evidence="8" id="KW-1185">Reference proteome</keyword>
<dbReference type="InterPro" id="IPR007627">
    <property type="entry name" value="RNA_pol_sigma70_r2"/>
</dbReference>
<feature type="domain" description="RNA polymerase sigma factor 70 region 4 type 2" evidence="6">
    <location>
        <begin position="142"/>
        <end position="194"/>
    </location>
</feature>
<dbReference type="Gene3D" id="1.10.1740.10">
    <property type="match status" value="1"/>
</dbReference>
<dbReference type="InterPro" id="IPR013325">
    <property type="entry name" value="RNA_pol_sigma_r2"/>
</dbReference>
<proteinExistence type="inferred from homology"/>
<dbReference type="GO" id="GO:0006352">
    <property type="term" value="P:DNA-templated transcription initiation"/>
    <property type="evidence" value="ECO:0007669"/>
    <property type="project" value="InterPro"/>
</dbReference>
<name>A0A5N7MMN7_9HYPH</name>
<dbReference type="RefSeq" id="WP_152714016.1">
    <property type="nucleotide sequence ID" value="NZ_VOSJ01000103.1"/>
</dbReference>
<feature type="domain" description="RNA polymerase sigma-70 region 2" evidence="5">
    <location>
        <begin position="35"/>
        <end position="100"/>
    </location>
</feature>
<dbReference type="Proteomes" id="UP000403266">
    <property type="component" value="Unassembled WGS sequence"/>
</dbReference>
<evidence type="ECO:0000313" key="8">
    <source>
        <dbReference type="Proteomes" id="UP000403266"/>
    </source>
</evidence>
<dbReference type="NCBIfam" id="NF008888">
    <property type="entry name" value="PRK11922.1"/>
    <property type="match status" value="1"/>
</dbReference>
<dbReference type="InterPro" id="IPR013249">
    <property type="entry name" value="RNA_pol_sigma70_r4_t2"/>
</dbReference>
<keyword evidence="2" id="KW-0805">Transcription regulation</keyword>
<dbReference type="GO" id="GO:0016987">
    <property type="term" value="F:sigma factor activity"/>
    <property type="evidence" value="ECO:0007669"/>
    <property type="project" value="UniProtKB-KW"/>
</dbReference>
<dbReference type="InterPro" id="IPR013324">
    <property type="entry name" value="RNA_pol_sigma_r3/r4-like"/>
</dbReference>
<dbReference type="Gene3D" id="1.10.10.10">
    <property type="entry name" value="Winged helix-like DNA-binding domain superfamily/Winged helix DNA-binding domain"/>
    <property type="match status" value="1"/>
</dbReference>
<evidence type="ECO:0000259" key="6">
    <source>
        <dbReference type="Pfam" id="PF08281"/>
    </source>
</evidence>